<organism evidence="2 3">
    <name type="scientific">Pleurodeles waltl</name>
    <name type="common">Iberian ribbed newt</name>
    <dbReference type="NCBI Taxonomy" id="8319"/>
    <lineage>
        <taxon>Eukaryota</taxon>
        <taxon>Metazoa</taxon>
        <taxon>Chordata</taxon>
        <taxon>Craniata</taxon>
        <taxon>Vertebrata</taxon>
        <taxon>Euteleostomi</taxon>
        <taxon>Amphibia</taxon>
        <taxon>Batrachia</taxon>
        <taxon>Caudata</taxon>
        <taxon>Salamandroidea</taxon>
        <taxon>Salamandridae</taxon>
        <taxon>Pleurodelinae</taxon>
        <taxon>Pleurodeles</taxon>
    </lineage>
</organism>
<gene>
    <name evidence="2" type="ORF">NDU88_006897</name>
</gene>
<keyword evidence="3" id="KW-1185">Reference proteome</keyword>
<evidence type="ECO:0000313" key="3">
    <source>
        <dbReference type="Proteomes" id="UP001066276"/>
    </source>
</evidence>
<feature type="compositionally biased region" description="Basic and acidic residues" evidence="1">
    <location>
        <begin position="48"/>
        <end position="99"/>
    </location>
</feature>
<evidence type="ECO:0000256" key="1">
    <source>
        <dbReference type="SAM" id="MobiDB-lite"/>
    </source>
</evidence>
<proteinExistence type="predicted"/>
<sequence>MKVPRGHSSVHRRRTERAGLQGSREHPEESAIQKVKTPVRPGTGAPTGERETGEATAEGERGEDGVIKGHGEERTKEEQDGGTKEVYREGGGRAETSHI</sequence>
<feature type="compositionally biased region" description="Basic residues" evidence="1">
    <location>
        <begin position="1"/>
        <end position="15"/>
    </location>
</feature>
<accession>A0AAV7QJ18</accession>
<feature type="region of interest" description="Disordered" evidence="1">
    <location>
        <begin position="1"/>
        <end position="99"/>
    </location>
</feature>
<dbReference type="AlphaFoldDB" id="A0AAV7QJ18"/>
<dbReference type="EMBL" id="JANPWB010000010">
    <property type="protein sequence ID" value="KAJ1140547.1"/>
    <property type="molecule type" value="Genomic_DNA"/>
</dbReference>
<reference evidence="2" key="1">
    <citation type="journal article" date="2022" name="bioRxiv">
        <title>Sequencing and chromosome-scale assembly of the giantPleurodeles waltlgenome.</title>
        <authorList>
            <person name="Brown T."/>
            <person name="Elewa A."/>
            <person name="Iarovenko S."/>
            <person name="Subramanian E."/>
            <person name="Araus A.J."/>
            <person name="Petzold A."/>
            <person name="Susuki M."/>
            <person name="Suzuki K.-i.T."/>
            <person name="Hayashi T."/>
            <person name="Toyoda A."/>
            <person name="Oliveira C."/>
            <person name="Osipova E."/>
            <person name="Leigh N.D."/>
            <person name="Simon A."/>
            <person name="Yun M.H."/>
        </authorList>
    </citation>
    <scope>NUCLEOTIDE SEQUENCE</scope>
    <source>
        <strain evidence="2">20211129_DDA</strain>
        <tissue evidence="2">Liver</tissue>
    </source>
</reference>
<comment type="caution">
    <text evidence="2">The sequence shown here is derived from an EMBL/GenBank/DDBJ whole genome shotgun (WGS) entry which is preliminary data.</text>
</comment>
<dbReference type="Proteomes" id="UP001066276">
    <property type="component" value="Chromosome 6"/>
</dbReference>
<protein>
    <submittedName>
        <fullName evidence="2">Uncharacterized protein</fullName>
    </submittedName>
</protein>
<evidence type="ECO:0000313" key="2">
    <source>
        <dbReference type="EMBL" id="KAJ1140547.1"/>
    </source>
</evidence>
<name>A0AAV7QJ18_PLEWA</name>